<feature type="compositionally biased region" description="Low complexity" evidence="1">
    <location>
        <begin position="319"/>
        <end position="332"/>
    </location>
</feature>
<name>A0A2A6RPS4_9CHLR</name>
<dbReference type="OrthoDB" id="148324at2"/>
<feature type="transmembrane region" description="Helical" evidence="2">
    <location>
        <begin position="21"/>
        <end position="45"/>
    </location>
</feature>
<keyword evidence="2" id="KW-1133">Transmembrane helix</keyword>
<dbReference type="Proteomes" id="UP000220527">
    <property type="component" value="Unassembled WGS sequence"/>
</dbReference>
<gene>
    <name evidence="3" type="ORF">CJ255_00040</name>
</gene>
<organism evidence="3 4">
    <name type="scientific">Candidatus Viridilinea mediisalina</name>
    <dbReference type="NCBI Taxonomy" id="2024553"/>
    <lineage>
        <taxon>Bacteria</taxon>
        <taxon>Bacillati</taxon>
        <taxon>Chloroflexota</taxon>
        <taxon>Chloroflexia</taxon>
        <taxon>Chloroflexales</taxon>
        <taxon>Chloroflexineae</taxon>
        <taxon>Oscillochloridaceae</taxon>
        <taxon>Candidatus Viridilinea</taxon>
    </lineage>
</organism>
<feature type="transmembrane region" description="Helical" evidence="2">
    <location>
        <begin position="137"/>
        <end position="156"/>
    </location>
</feature>
<protein>
    <submittedName>
        <fullName evidence="3">Uncharacterized protein</fullName>
    </submittedName>
</protein>
<comment type="caution">
    <text evidence="3">The sequence shown here is derived from an EMBL/GenBank/DDBJ whole genome shotgun (WGS) entry which is preliminary data.</text>
</comment>
<dbReference type="EMBL" id="NQWI01000001">
    <property type="protein sequence ID" value="PDW05017.1"/>
    <property type="molecule type" value="Genomic_DNA"/>
</dbReference>
<dbReference type="RefSeq" id="WP_097642037.1">
    <property type="nucleotide sequence ID" value="NZ_NQWI01000001.1"/>
</dbReference>
<keyword evidence="2" id="KW-0472">Membrane</keyword>
<keyword evidence="4" id="KW-1185">Reference proteome</keyword>
<reference evidence="4" key="1">
    <citation type="submission" date="2017-08" db="EMBL/GenBank/DDBJ databases">
        <authorList>
            <person name="Grouzdev D.S."/>
            <person name="Gaisin V.A."/>
            <person name="Rysina M.S."/>
            <person name="Gorlenko V.M."/>
        </authorList>
    </citation>
    <scope>NUCLEOTIDE SEQUENCE [LARGE SCALE GENOMIC DNA]</scope>
    <source>
        <strain evidence="4">Kir15-3F</strain>
    </source>
</reference>
<evidence type="ECO:0000256" key="2">
    <source>
        <dbReference type="SAM" id="Phobius"/>
    </source>
</evidence>
<keyword evidence="2" id="KW-0812">Transmembrane</keyword>
<evidence type="ECO:0000313" key="3">
    <source>
        <dbReference type="EMBL" id="PDW05017.1"/>
    </source>
</evidence>
<feature type="region of interest" description="Disordered" evidence="1">
    <location>
        <begin position="319"/>
        <end position="413"/>
    </location>
</feature>
<proteinExistence type="predicted"/>
<feature type="transmembrane region" description="Helical" evidence="2">
    <location>
        <begin position="51"/>
        <end position="71"/>
    </location>
</feature>
<dbReference type="AlphaFoldDB" id="A0A2A6RPS4"/>
<evidence type="ECO:0000256" key="1">
    <source>
        <dbReference type="SAM" id="MobiDB-lite"/>
    </source>
</evidence>
<feature type="compositionally biased region" description="Gly residues" evidence="1">
    <location>
        <begin position="333"/>
        <end position="342"/>
    </location>
</feature>
<evidence type="ECO:0000313" key="4">
    <source>
        <dbReference type="Proteomes" id="UP000220527"/>
    </source>
</evidence>
<sequence length="430" mass="45001">MNRSLHKQLQRLASDRWARRGLRLLLRAAMLALLLLGGTAALQLFSEYTPNWAWVNAAALTCIGVGAALVLRRPLAPSEVARDLDRRFRLNEQLSTALEIAQPTNGVTHCLHEQSRRTMHRLQPQIALQQVVPRREVVATALLLFTMGGLLLLNYFNEREVLAQAGPDPPPVATEPALVVPPPPLEAPPPPQPFMATESDMIGEALVPLTDPNDLAAAAALAEALRNQSVTRPAAEALDRGNAAEAAQQLRDLADQAASLASETRGELAQGLRQAANQIEPLNPALANQVRGAADALATTGVDPAQGFEGLAAALEQLAQGQRPSQQADGSGNPAGGGGGASGQHLAGQQRESVNQRLGVDGVPLELESDGPGGGATGGAASDLPLSASEGGTGATFARGSPDSNRVEVGGDPLRIPLDLRDVVQDYFSP</sequence>
<accession>A0A2A6RPS4</accession>